<dbReference type="Proteomes" id="UP000019335">
    <property type="component" value="Chromosome 18"/>
</dbReference>
<protein>
    <submittedName>
        <fullName evidence="1">Uncharacterized protein</fullName>
    </submittedName>
</protein>
<gene>
    <name evidence="1" type="ORF">Naga_100043g31</name>
</gene>
<comment type="caution">
    <text evidence="1">The sequence shown here is derived from an EMBL/GenBank/DDBJ whole genome shotgun (WGS) entry which is preliminary data.</text>
</comment>
<dbReference type="AlphaFoldDB" id="W7TI29"/>
<accession>W7TI29</accession>
<dbReference type="EMBL" id="AZIL01001816">
    <property type="protein sequence ID" value="EWM23153.1"/>
    <property type="molecule type" value="Genomic_DNA"/>
</dbReference>
<evidence type="ECO:0000313" key="2">
    <source>
        <dbReference type="Proteomes" id="UP000019335"/>
    </source>
</evidence>
<evidence type="ECO:0000313" key="1">
    <source>
        <dbReference type="EMBL" id="EWM23153.1"/>
    </source>
</evidence>
<keyword evidence="2" id="KW-1185">Reference proteome</keyword>
<name>W7TI29_9STRA</name>
<sequence length="69" mass="7943">MTIFDERGDGGERYIQAKMLQSKTKIARCFHENYSRYGFLCRAVATSQISFNFNGTGFQIARRHTVCLT</sequence>
<proteinExistence type="predicted"/>
<reference evidence="1 2" key="1">
    <citation type="journal article" date="2014" name="Mol. Plant">
        <title>Chromosome Scale Genome Assembly and Transcriptome Profiling of Nannochloropsis gaditana in Nitrogen Depletion.</title>
        <authorList>
            <person name="Corteggiani Carpinelli E."/>
            <person name="Telatin A."/>
            <person name="Vitulo N."/>
            <person name="Forcato C."/>
            <person name="D'Angelo M."/>
            <person name="Schiavon R."/>
            <person name="Vezzi A."/>
            <person name="Giacometti G.M."/>
            <person name="Morosinotto T."/>
            <person name="Valle G."/>
        </authorList>
    </citation>
    <scope>NUCLEOTIDE SEQUENCE [LARGE SCALE GENOMIC DNA]</scope>
    <source>
        <strain evidence="1 2">B-31</strain>
    </source>
</reference>
<organism evidence="1 2">
    <name type="scientific">Nannochloropsis gaditana</name>
    <dbReference type="NCBI Taxonomy" id="72520"/>
    <lineage>
        <taxon>Eukaryota</taxon>
        <taxon>Sar</taxon>
        <taxon>Stramenopiles</taxon>
        <taxon>Ochrophyta</taxon>
        <taxon>Eustigmatophyceae</taxon>
        <taxon>Eustigmatales</taxon>
        <taxon>Monodopsidaceae</taxon>
        <taxon>Nannochloropsis</taxon>
    </lineage>
</organism>